<gene>
    <name evidence="2" type="ORF">Tco_1045784</name>
</gene>
<dbReference type="CDD" id="cd09272">
    <property type="entry name" value="RNase_HI_RT_Ty1"/>
    <property type="match status" value="1"/>
</dbReference>
<feature type="compositionally biased region" description="Polar residues" evidence="1">
    <location>
        <begin position="1"/>
        <end position="26"/>
    </location>
</feature>
<accession>A0ABQ5GUA8</accession>
<evidence type="ECO:0000256" key="1">
    <source>
        <dbReference type="SAM" id="MobiDB-lite"/>
    </source>
</evidence>
<dbReference type="Proteomes" id="UP001151760">
    <property type="component" value="Unassembled WGS sequence"/>
</dbReference>
<comment type="caution">
    <text evidence="2">The sequence shown here is derived from an EMBL/GenBank/DDBJ whole genome shotgun (WGS) entry which is preliminary data.</text>
</comment>
<evidence type="ECO:0008006" key="4">
    <source>
        <dbReference type="Google" id="ProtNLM"/>
    </source>
</evidence>
<feature type="region of interest" description="Disordered" evidence="1">
    <location>
        <begin position="113"/>
        <end position="136"/>
    </location>
</feature>
<organism evidence="2 3">
    <name type="scientific">Tanacetum coccineum</name>
    <dbReference type="NCBI Taxonomy" id="301880"/>
    <lineage>
        <taxon>Eukaryota</taxon>
        <taxon>Viridiplantae</taxon>
        <taxon>Streptophyta</taxon>
        <taxon>Embryophyta</taxon>
        <taxon>Tracheophyta</taxon>
        <taxon>Spermatophyta</taxon>
        <taxon>Magnoliopsida</taxon>
        <taxon>eudicotyledons</taxon>
        <taxon>Gunneridae</taxon>
        <taxon>Pentapetalae</taxon>
        <taxon>asterids</taxon>
        <taxon>campanulids</taxon>
        <taxon>Asterales</taxon>
        <taxon>Asteraceae</taxon>
        <taxon>Asteroideae</taxon>
        <taxon>Anthemideae</taxon>
        <taxon>Anthemidinae</taxon>
        <taxon>Tanacetum</taxon>
    </lineage>
</organism>
<reference evidence="2" key="1">
    <citation type="journal article" date="2022" name="Int. J. Mol. Sci.">
        <title>Draft Genome of Tanacetum Coccineum: Genomic Comparison of Closely Related Tanacetum-Family Plants.</title>
        <authorList>
            <person name="Yamashiro T."/>
            <person name="Shiraishi A."/>
            <person name="Nakayama K."/>
            <person name="Satake H."/>
        </authorList>
    </citation>
    <scope>NUCLEOTIDE SEQUENCE</scope>
</reference>
<dbReference type="EMBL" id="BQNB010018862">
    <property type="protein sequence ID" value="GJT79059.1"/>
    <property type="molecule type" value="Genomic_DNA"/>
</dbReference>
<evidence type="ECO:0000313" key="3">
    <source>
        <dbReference type="Proteomes" id="UP001151760"/>
    </source>
</evidence>
<dbReference type="PANTHER" id="PTHR11439">
    <property type="entry name" value="GAG-POL-RELATED RETROTRANSPOSON"/>
    <property type="match status" value="1"/>
</dbReference>
<reference evidence="2" key="2">
    <citation type="submission" date="2022-01" db="EMBL/GenBank/DDBJ databases">
        <authorList>
            <person name="Yamashiro T."/>
            <person name="Shiraishi A."/>
            <person name="Satake H."/>
            <person name="Nakayama K."/>
        </authorList>
    </citation>
    <scope>NUCLEOTIDE SEQUENCE</scope>
</reference>
<sequence>MMSDDNTLGLSPQQQMTFDHNSSNLAPQRHKASDYDNSDPAPQLRKTSVHNNTKLGIQDHNNEHFSSTMVLEVVPSADNTYPSLQELKLLLCLMYEEYFNGGNQGVPSAELGIQDHNNEPSSSTLVPEVVPSTDNTDPSLQELELLFSPMYEEYFNGGNQGVSKSSNVSNLQQQQDTLPTLNVQPTSVPSTPTTNVNVEDNNNQAVNVEFEVDEFINPFCTPFKVVMEEQKDEDNTVIRNKSRLVAKGYHQEEGLQVYQSPRGIFINQSKYTLDILKMHGMEKCDNIGTPMATQPKLDADLSRTPVDQTKYHSMIGSLMYLTSSRPYLVHATCYCTRYQARPTEKHLKKVKKIFRYLKKTTNMGLWYPKDSGDKLVSWSSKKQDCTAMSTAEAEYVALSASCTQVLWMRTQLTDYGFHFSKIPMYFDSKSSIAILWNPLADMFMKSLSKERFEYLVGRLGMRCLTLAELDVQANESA</sequence>
<dbReference type="PANTHER" id="PTHR11439:SF495">
    <property type="entry name" value="REVERSE TRANSCRIPTASE, RNA-DEPENDENT DNA POLYMERASE-RELATED"/>
    <property type="match status" value="1"/>
</dbReference>
<evidence type="ECO:0000313" key="2">
    <source>
        <dbReference type="EMBL" id="GJT79059.1"/>
    </source>
</evidence>
<keyword evidence="3" id="KW-1185">Reference proteome</keyword>
<proteinExistence type="predicted"/>
<protein>
    <recommendedName>
        <fullName evidence="4">Reverse transcriptase Ty1/copia-type domain-containing protein</fullName>
    </recommendedName>
</protein>
<name>A0ABQ5GUA8_9ASTR</name>
<feature type="region of interest" description="Disordered" evidence="1">
    <location>
        <begin position="1"/>
        <end position="46"/>
    </location>
</feature>